<evidence type="ECO:0000256" key="2">
    <source>
        <dbReference type="ARBA" id="ARBA00022448"/>
    </source>
</evidence>
<comment type="similarity">
    <text evidence="6">Belongs to the MIP/aquaporin (TC 1.A.8) family.</text>
</comment>
<dbReference type="SUPFAM" id="SSF81338">
    <property type="entry name" value="Aquaporin-like"/>
    <property type="match status" value="1"/>
</dbReference>
<reference evidence="9" key="1">
    <citation type="submission" date="2018-05" db="EMBL/GenBank/DDBJ databases">
        <title>Genome sequencing of Phenylobacterium sp. HYN0004.</title>
        <authorList>
            <person name="Yi H."/>
            <person name="Baek C."/>
        </authorList>
    </citation>
    <scope>NUCLEOTIDE SEQUENCE [LARGE SCALE GENOMIC DNA]</scope>
    <source>
        <strain evidence="9">HYN0004</strain>
    </source>
</reference>
<evidence type="ECO:0000256" key="6">
    <source>
        <dbReference type="RuleBase" id="RU000477"/>
    </source>
</evidence>
<dbReference type="Gene3D" id="1.20.1080.10">
    <property type="entry name" value="Glycerol uptake facilitator protein"/>
    <property type="match status" value="1"/>
</dbReference>
<dbReference type="OrthoDB" id="9807293at2"/>
<evidence type="ECO:0000256" key="4">
    <source>
        <dbReference type="ARBA" id="ARBA00022989"/>
    </source>
</evidence>
<dbReference type="Proteomes" id="UP000247763">
    <property type="component" value="Chromosome"/>
</dbReference>
<dbReference type="AlphaFoldDB" id="A0A2Z3HSB5"/>
<feature type="transmembrane region" description="Helical" evidence="7">
    <location>
        <begin position="189"/>
        <end position="213"/>
    </location>
</feature>
<feature type="transmembrane region" description="Helical" evidence="7">
    <location>
        <begin position="90"/>
        <end position="110"/>
    </location>
</feature>
<evidence type="ECO:0000256" key="7">
    <source>
        <dbReference type="SAM" id="Phobius"/>
    </source>
</evidence>
<organism evidence="8 9">
    <name type="scientific">Phenylobacterium parvum</name>
    <dbReference type="NCBI Taxonomy" id="2201350"/>
    <lineage>
        <taxon>Bacteria</taxon>
        <taxon>Pseudomonadati</taxon>
        <taxon>Pseudomonadota</taxon>
        <taxon>Alphaproteobacteria</taxon>
        <taxon>Caulobacterales</taxon>
        <taxon>Caulobacteraceae</taxon>
        <taxon>Phenylobacterium</taxon>
    </lineage>
</organism>
<comment type="subcellular location">
    <subcellularLocation>
        <location evidence="1">Membrane</location>
        <topology evidence="1">Multi-pass membrane protein</topology>
    </subcellularLocation>
</comment>
<feature type="transmembrane region" description="Helical" evidence="7">
    <location>
        <begin position="130"/>
        <end position="148"/>
    </location>
</feature>
<feature type="transmembrane region" description="Helical" evidence="7">
    <location>
        <begin position="45"/>
        <end position="69"/>
    </location>
</feature>
<proteinExistence type="inferred from homology"/>
<dbReference type="Pfam" id="PF00230">
    <property type="entry name" value="MIP"/>
    <property type="match status" value="1"/>
</dbReference>
<name>A0A2Z3HSB5_9CAUL</name>
<dbReference type="PANTHER" id="PTHR45724">
    <property type="entry name" value="AQUAPORIN NIP2-1"/>
    <property type="match status" value="1"/>
</dbReference>
<keyword evidence="5 7" id="KW-0472">Membrane</keyword>
<dbReference type="InterPro" id="IPR034294">
    <property type="entry name" value="Aquaporin_transptr"/>
</dbReference>
<dbReference type="RefSeq" id="WP_110450282.1">
    <property type="nucleotide sequence ID" value="NZ_CP029479.1"/>
</dbReference>
<dbReference type="PRINTS" id="PR00783">
    <property type="entry name" value="MINTRINSICP"/>
</dbReference>
<dbReference type="GO" id="GO:0015267">
    <property type="term" value="F:channel activity"/>
    <property type="evidence" value="ECO:0007669"/>
    <property type="project" value="InterPro"/>
</dbReference>
<keyword evidence="4 7" id="KW-1133">Transmembrane helix</keyword>
<dbReference type="GO" id="GO:0016020">
    <property type="term" value="C:membrane"/>
    <property type="evidence" value="ECO:0007669"/>
    <property type="project" value="UniProtKB-SubCell"/>
</dbReference>
<sequence>MTAPAFDLHRRLAAEGLGTALLLAIVVGSGIMGEQLSGGNMAVALMLNTLSTGAGLAVLITLLGPISGAQFNPMATASAIRDGAFGAREGFLRVAVQFIGAFAGVLLAHAMFDLPLLQVSDKLRSGAGQAFSEAVATFGLILVIRLAGRLAPDRVAALVALYITAAYGFTASTSFANPAVTLARSLTDTFAGIAPISVPGFLAGQGLGAVLALKVSDWLFSRTESRPSG</sequence>
<evidence type="ECO:0000313" key="9">
    <source>
        <dbReference type="Proteomes" id="UP000247763"/>
    </source>
</evidence>
<dbReference type="EMBL" id="CP029479">
    <property type="protein sequence ID" value="AWM77715.1"/>
    <property type="molecule type" value="Genomic_DNA"/>
</dbReference>
<evidence type="ECO:0000256" key="1">
    <source>
        <dbReference type="ARBA" id="ARBA00004141"/>
    </source>
</evidence>
<accession>A0A2Z3HSB5</accession>
<evidence type="ECO:0000313" key="8">
    <source>
        <dbReference type="EMBL" id="AWM77715.1"/>
    </source>
</evidence>
<dbReference type="KEGG" id="phb:HYN04_08030"/>
<dbReference type="PANTHER" id="PTHR45724:SF13">
    <property type="entry name" value="AQUAPORIN NIP1-1-RELATED"/>
    <property type="match status" value="1"/>
</dbReference>
<evidence type="ECO:0000256" key="5">
    <source>
        <dbReference type="ARBA" id="ARBA00023136"/>
    </source>
</evidence>
<gene>
    <name evidence="8" type="ORF">HYN04_08030</name>
</gene>
<feature type="transmembrane region" description="Helical" evidence="7">
    <location>
        <begin position="155"/>
        <end position="177"/>
    </location>
</feature>
<dbReference type="InterPro" id="IPR023271">
    <property type="entry name" value="Aquaporin-like"/>
</dbReference>
<feature type="transmembrane region" description="Helical" evidence="7">
    <location>
        <begin position="12"/>
        <end position="33"/>
    </location>
</feature>
<keyword evidence="2 6" id="KW-0813">Transport</keyword>
<keyword evidence="9" id="KW-1185">Reference proteome</keyword>
<evidence type="ECO:0000256" key="3">
    <source>
        <dbReference type="ARBA" id="ARBA00022692"/>
    </source>
</evidence>
<keyword evidence="3 6" id="KW-0812">Transmembrane</keyword>
<protein>
    <submittedName>
        <fullName evidence="8">Aquaporin family protein</fullName>
    </submittedName>
</protein>
<dbReference type="InterPro" id="IPR000425">
    <property type="entry name" value="MIP"/>
</dbReference>